<evidence type="ECO:0000256" key="3">
    <source>
        <dbReference type="ARBA" id="ARBA00009400"/>
    </source>
</evidence>
<dbReference type="InterPro" id="IPR027277">
    <property type="entry name" value="NadC/ModD"/>
</dbReference>
<evidence type="ECO:0000313" key="13">
    <source>
        <dbReference type="Proteomes" id="UP001628220"/>
    </source>
</evidence>
<reference evidence="12 13" key="1">
    <citation type="journal article" date="2025" name="Int. J. Syst. Evol. Microbiol.">
        <title>Desulfovibrio falkowii sp. nov., Porphyromonas miyakawae sp. nov., Mediterraneibacter flintii sp. nov. and Owariibacterium komagatae gen. nov., sp. nov., isolated from human faeces.</title>
        <authorList>
            <person name="Hamaguchi T."/>
            <person name="Ohara M."/>
            <person name="Hisatomi A."/>
            <person name="Sekiguchi K."/>
            <person name="Takeda J.I."/>
            <person name="Ueyama J."/>
            <person name="Ito M."/>
            <person name="Nishiwaki H."/>
            <person name="Ogi T."/>
            <person name="Hirayama M."/>
            <person name="Ohkuma M."/>
            <person name="Sakamoto M."/>
            <person name="Ohno K."/>
        </authorList>
    </citation>
    <scope>NUCLEOTIDE SEQUENCE [LARGE SCALE GENOMIC DNA]</scope>
    <source>
        <strain evidence="12 13">13CB11C</strain>
    </source>
</reference>
<dbReference type="PIRSF" id="PIRSF006250">
    <property type="entry name" value="NadC_ModD"/>
    <property type="match status" value="1"/>
</dbReference>
<evidence type="ECO:0000259" key="10">
    <source>
        <dbReference type="Pfam" id="PF01729"/>
    </source>
</evidence>
<evidence type="ECO:0000256" key="9">
    <source>
        <dbReference type="PIRNR" id="PIRNR006250"/>
    </source>
</evidence>
<comment type="pathway">
    <text evidence="2">Cofactor biosynthesis; NAD(+) biosynthesis; nicotinate D-ribonucleotide from quinolinate: step 1/1.</text>
</comment>
<evidence type="ECO:0000256" key="5">
    <source>
        <dbReference type="ARBA" id="ARBA00022642"/>
    </source>
</evidence>
<dbReference type="EC" id="2.4.2.19" evidence="4"/>
<keyword evidence="6 9" id="KW-0328">Glycosyltransferase</keyword>
<dbReference type="CDD" id="cd01572">
    <property type="entry name" value="QPRTase"/>
    <property type="match status" value="1"/>
</dbReference>
<keyword evidence="7 9" id="KW-0808">Transferase</keyword>
<dbReference type="InterPro" id="IPR013785">
    <property type="entry name" value="Aldolase_TIM"/>
</dbReference>
<dbReference type="Pfam" id="PF02749">
    <property type="entry name" value="QRPTase_N"/>
    <property type="match status" value="1"/>
</dbReference>
<organism evidence="12 13">
    <name type="scientific">Porphyromonas miyakawae</name>
    <dbReference type="NCBI Taxonomy" id="3137470"/>
    <lineage>
        <taxon>Bacteria</taxon>
        <taxon>Pseudomonadati</taxon>
        <taxon>Bacteroidota</taxon>
        <taxon>Bacteroidia</taxon>
        <taxon>Bacteroidales</taxon>
        <taxon>Porphyromonadaceae</taxon>
        <taxon>Porphyromonas</taxon>
    </lineage>
</organism>
<evidence type="ECO:0000256" key="6">
    <source>
        <dbReference type="ARBA" id="ARBA00022676"/>
    </source>
</evidence>
<dbReference type="Pfam" id="PF01729">
    <property type="entry name" value="QRPTase_C"/>
    <property type="match status" value="1"/>
</dbReference>
<name>A0ABQ0E1B8_9PORP</name>
<gene>
    <name evidence="12" type="primary">nadC</name>
    <name evidence="12" type="ORF">Tsumi_06190</name>
</gene>
<sequence>MKEREAIDRIIQLAIEEDQGENGDISSLLIFSENETAQAVLTAKEDGIVAGLSVASMVLSHFDETAHFQPCVTEGAAIRKGESIATISASVLTLLSAERIILNFMQRMSGIATIAHRYQEACKGTKCRILDTRKTVPGLRILDKMAVRAGGAYNHRIGLYDMVMLKDNHIKASGSITEAVKKVRESLPLSVKVEVETSNLNEVAEALEQQVDIIMLDNMPSEMMAEAVRLIDAQCITEASGNMTLERIPSVAALGVDYISVGALTHSVKALDISMNFTID</sequence>
<dbReference type="NCBIfam" id="TIGR00078">
    <property type="entry name" value="nadC"/>
    <property type="match status" value="1"/>
</dbReference>
<dbReference type="SUPFAM" id="SSF51690">
    <property type="entry name" value="Nicotinate/Quinolinate PRTase C-terminal domain-like"/>
    <property type="match status" value="1"/>
</dbReference>
<comment type="caution">
    <text evidence="12">The sequence shown here is derived from an EMBL/GenBank/DDBJ whole genome shotgun (WGS) entry which is preliminary data.</text>
</comment>
<accession>A0ABQ0E1B8</accession>
<evidence type="ECO:0000256" key="2">
    <source>
        <dbReference type="ARBA" id="ARBA00004893"/>
    </source>
</evidence>
<dbReference type="InterPro" id="IPR037128">
    <property type="entry name" value="Quinolinate_PRibosylTase_N_sf"/>
</dbReference>
<feature type="domain" description="Quinolinate phosphoribosyl transferase N-terminal" evidence="11">
    <location>
        <begin position="24"/>
        <end position="109"/>
    </location>
</feature>
<dbReference type="InterPro" id="IPR004393">
    <property type="entry name" value="NadC"/>
</dbReference>
<dbReference type="InterPro" id="IPR002638">
    <property type="entry name" value="Quinolinate_PRibosylTrfase_C"/>
</dbReference>
<evidence type="ECO:0000256" key="7">
    <source>
        <dbReference type="ARBA" id="ARBA00022679"/>
    </source>
</evidence>
<dbReference type="Gene3D" id="3.90.1170.20">
    <property type="entry name" value="Quinolinate phosphoribosyl transferase, N-terminal domain"/>
    <property type="match status" value="1"/>
</dbReference>
<evidence type="ECO:0000313" key="12">
    <source>
        <dbReference type="EMBL" id="GAB1251515.1"/>
    </source>
</evidence>
<dbReference type="Gene3D" id="3.20.20.70">
    <property type="entry name" value="Aldolase class I"/>
    <property type="match status" value="1"/>
</dbReference>
<dbReference type="InterPro" id="IPR036068">
    <property type="entry name" value="Nicotinate_pribotase-like_C"/>
</dbReference>
<dbReference type="PANTHER" id="PTHR32179">
    <property type="entry name" value="NICOTINATE-NUCLEOTIDE PYROPHOSPHORYLASE [CARBOXYLATING]"/>
    <property type="match status" value="1"/>
</dbReference>
<evidence type="ECO:0000256" key="4">
    <source>
        <dbReference type="ARBA" id="ARBA00011944"/>
    </source>
</evidence>
<evidence type="ECO:0000256" key="1">
    <source>
        <dbReference type="ARBA" id="ARBA00003237"/>
    </source>
</evidence>
<protein>
    <recommendedName>
        <fullName evidence="4">nicotinate-nucleotide diphosphorylase (carboxylating)</fullName>
        <ecNumber evidence="4">2.4.2.19</ecNumber>
    </recommendedName>
    <alternativeName>
        <fullName evidence="8">Quinolinate phosphoribosyltransferase [decarboxylating]</fullName>
    </alternativeName>
</protein>
<dbReference type="PANTHER" id="PTHR32179:SF3">
    <property type="entry name" value="NICOTINATE-NUCLEOTIDE PYROPHOSPHORYLASE [CARBOXYLATING]"/>
    <property type="match status" value="1"/>
</dbReference>
<evidence type="ECO:0000256" key="8">
    <source>
        <dbReference type="ARBA" id="ARBA00033102"/>
    </source>
</evidence>
<dbReference type="Proteomes" id="UP001628220">
    <property type="component" value="Unassembled WGS sequence"/>
</dbReference>
<proteinExistence type="inferred from homology"/>
<comment type="similarity">
    <text evidence="3 9">Belongs to the NadC/ModD family.</text>
</comment>
<feature type="domain" description="Quinolinate phosphoribosyl transferase C-terminal" evidence="10">
    <location>
        <begin position="111"/>
        <end position="275"/>
    </location>
</feature>
<keyword evidence="13" id="KW-1185">Reference proteome</keyword>
<comment type="function">
    <text evidence="1">Involved in the catabolism of quinolinic acid (QA).</text>
</comment>
<dbReference type="EMBL" id="BAAFSF010000001">
    <property type="protein sequence ID" value="GAB1251515.1"/>
    <property type="molecule type" value="Genomic_DNA"/>
</dbReference>
<evidence type="ECO:0000259" key="11">
    <source>
        <dbReference type="Pfam" id="PF02749"/>
    </source>
</evidence>
<dbReference type="SUPFAM" id="SSF54675">
    <property type="entry name" value="Nicotinate/Quinolinate PRTase N-terminal domain-like"/>
    <property type="match status" value="1"/>
</dbReference>
<dbReference type="RefSeq" id="WP_411915321.1">
    <property type="nucleotide sequence ID" value="NZ_BAAFSF010000001.1"/>
</dbReference>
<dbReference type="InterPro" id="IPR022412">
    <property type="entry name" value="Quinolinate_PRibosylTrfase_N"/>
</dbReference>
<keyword evidence="5" id="KW-0662">Pyridine nucleotide biosynthesis</keyword>